<dbReference type="SFLD" id="SFLDS00003">
    <property type="entry name" value="Haloacid_Dehalogenase"/>
    <property type="match status" value="1"/>
</dbReference>
<gene>
    <name evidence="1" type="ORF">NUH88_08110</name>
</gene>
<accession>A0A9J7AZH4</accession>
<dbReference type="InterPro" id="IPR036412">
    <property type="entry name" value="HAD-like_sf"/>
</dbReference>
<dbReference type="Gene3D" id="1.10.150.240">
    <property type="entry name" value="Putative phosphatase, domain 2"/>
    <property type="match status" value="1"/>
</dbReference>
<dbReference type="NCBIfam" id="TIGR01549">
    <property type="entry name" value="HAD-SF-IA-v1"/>
    <property type="match status" value="1"/>
</dbReference>
<dbReference type="PRINTS" id="PR00413">
    <property type="entry name" value="HADHALOGNASE"/>
</dbReference>
<dbReference type="PANTHER" id="PTHR43611">
    <property type="entry name" value="ALPHA-D-GLUCOSE 1-PHOSPHATE PHOSPHATASE"/>
    <property type="match status" value="1"/>
</dbReference>
<dbReference type="PANTHER" id="PTHR43611:SF3">
    <property type="entry name" value="FLAVIN MONONUCLEOTIDE HYDROLASE 1, CHLOROPLATIC"/>
    <property type="match status" value="1"/>
</dbReference>
<dbReference type="RefSeq" id="WP_257771273.1">
    <property type="nucleotide sequence ID" value="NZ_CP102480.1"/>
</dbReference>
<name>A0A9J7AZH4_9PROT</name>
<dbReference type="CDD" id="cd02603">
    <property type="entry name" value="HAD_sEH-N_like"/>
    <property type="match status" value="1"/>
</dbReference>
<dbReference type="Gene3D" id="3.40.50.1000">
    <property type="entry name" value="HAD superfamily/HAD-like"/>
    <property type="match status" value="1"/>
</dbReference>
<dbReference type="EMBL" id="CP102480">
    <property type="protein sequence ID" value="UUX51652.1"/>
    <property type="molecule type" value="Genomic_DNA"/>
</dbReference>
<reference evidence="1" key="1">
    <citation type="submission" date="2022-08" db="EMBL/GenBank/DDBJ databases">
        <title>Nisaea acidiphila sp. nov., isolated from a marine algal debris and emended description of the genus Nisaea Urios et al. 2008.</title>
        <authorList>
            <person name="Kwon K."/>
        </authorList>
    </citation>
    <scope>NUCLEOTIDE SEQUENCE</scope>
    <source>
        <strain evidence="1">MEBiC11861</strain>
    </source>
</reference>
<dbReference type="InterPro" id="IPR023198">
    <property type="entry name" value="PGP-like_dom2"/>
</dbReference>
<dbReference type="NCBIfam" id="TIGR01509">
    <property type="entry name" value="HAD-SF-IA-v3"/>
    <property type="match status" value="1"/>
</dbReference>
<proteinExistence type="predicted"/>
<dbReference type="AlphaFoldDB" id="A0A9J7AZH4"/>
<dbReference type="InterPro" id="IPR006439">
    <property type="entry name" value="HAD-SF_hydro_IA"/>
</dbReference>
<dbReference type="InterPro" id="IPR023214">
    <property type="entry name" value="HAD_sf"/>
</dbReference>
<dbReference type="KEGG" id="naci:NUH88_08110"/>
<sequence length="209" mass="23910">MSTIDAVLFDVGNVLLEWNPRHLYRQVFRTSDGAPDEERIEWFLANICTTPWHVRHDLGRSPEDQTAELVARHPEHKAEIEAFYGRFQEMIPGPLEDIVAAKAAMKAAGRRIYGLTNFGAETFRDTRERFPFLKAFDDVVVSGEEGVIKPDPRIFELCVERFGLAPERTLFIDDSERNIEAARALGFEVHHFEGPDGCLDRLKRDGLIR</sequence>
<dbReference type="SFLD" id="SFLDG01129">
    <property type="entry name" value="C1.5:_HAD__Beta-PGM__Phosphata"/>
    <property type="match status" value="1"/>
</dbReference>
<dbReference type="Pfam" id="PF00702">
    <property type="entry name" value="Hydrolase"/>
    <property type="match status" value="1"/>
</dbReference>
<keyword evidence="2" id="KW-1185">Reference proteome</keyword>
<organism evidence="1 2">
    <name type="scientific">Nisaea acidiphila</name>
    <dbReference type="NCBI Taxonomy" id="1862145"/>
    <lineage>
        <taxon>Bacteria</taxon>
        <taxon>Pseudomonadati</taxon>
        <taxon>Pseudomonadota</taxon>
        <taxon>Alphaproteobacteria</taxon>
        <taxon>Rhodospirillales</taxon>
        <taxon>Thalassobaculaceae</taxon>
        <taxon>Nisaea</taxon>
    </lineage>
</organism>
<protein>
    <submittedName>
        <fullName evidence="1">HAD family phosphatase</fullName>
    </submittedName>
</protein>
<evidence type="ECO:0000313" key="2">
    <source>
        <dbReference type="Proteomes" id="UP001060336"/>
    </source>
</evidence>
<dbReference type="SUPFAM" id="SSF56784">
    <property type="entry name" value="HAD-like"/>
    <property type="match status" value="1"/>
</dbReference>
<dbReference type="Proteomes" id="UP001060336">
    <property type="component" value="Chromosome"/>
</dbReference>
<evidence type="ECO:0000313" key="1">
    <source>
        <dbReference type="EMBL" id="UUX51652.1"/>
    </source>
</evidence>